<dbReference type="InParanoid" id="A0A1Y2G9F5"/>
<name>A0A1Y2G9F5_9FUNG</name>
<evidence type="ECO:0000313" key="2">
    <source>
        <dbReference type="Proteomes" id="UP000193648"/>
    </source>
</evidence>
<evidence type="ECO:0000313" key="1">
    <source>
        <dbReference type="EMBL" id="ORZ04834.1"/>
    </source>
</evidence>
<dbReference type="Proteomes" id="UP000193648">
    <property type="component" value="Unassembled WGS sequence"/>
</dbReference>
<keyword evidence="2" id="KW-1185">Reference proteome</keyword>
<dbReference type="EMBL" id="MCFF01000054">
    <property type="protein sequence ID" value="ORZ04834.1"/>
    <property type="molecule type" value="Genomic_DNA"/>
</dbReference>
<protein>
    <submittedName>
        <fullName evidence="1">Uncharacterized protein</fullName>
    </submittedName>
</protein>
<dbReference type="RefSeq" id="XP_021876771.1">
    <property type="nucleotide sequence ID" value="XM_022029168.1"/>
</dbReference>
<organism evidence="1 2">
    <name type="scientific">Lobosporangium transversale</name>
    <dbReference type="NCBI Taxonomy" id="64571"/>
    <lineage>
        <taxon>Eukaryota</taxon>
        <taxon>Fungi</taxon>
        <taxon>Fungi incertae sedis</taxon>
        <taxon>Mucoromycota</taxon>
        <taxon>Mortierellomycotina</taxon>
        <taxon>Mortierellomycetes</taxon>
        <taxon>Mortierellales</taxon>
        <taxon>Mortierellaceae</taxon>
        <taxon>Lobosporangium</taxon>
    </lineage>
</organism>
<comment type="caution">
    <text evidence="1">The sequence shown here is derived from an EMBL/GenBank/DDBJ whole genome shotgun (WGS) entry which is preliminary data.</text>
</comment>
<proteinExistence type="predicted"/>
<sequence length="332" mass="37017">MTLVPDELTKTKGSKTSTLDADCGSLTSVGLERMARIIQRSSNLTKGRFAFNSDFITLTLDEVIGASESKPSTLDVDYNLFTSISHECMDRIEAQRFGGYALVVDGIGGKIEVEAIFHVLMNQGPLINMIAFDHGFDDKILFVLGKFATPIRPYISRLRIVCGSLTSDGCRLLGRIIQKLSNLVELWLYAKKSAEIEKLEQSSGEGNAKELPQMVNWPPTRRNLPKLQKSSVDIDGLSTPNSSQWVIKWKKLVEAIDISELETLCISGLFLNVLILKLLVDRLLKDGKSVPLWKFSFKKTRPAQATHSDEIEESKALLKKKYPGLRVDISLK</sequence>
<gene>
    <name evidence="1" type="ORF">BCR41DRAFT_400854</name>
</gene>
<dbReference type="GeneID" id="33571011"/>
<reference evidence="1 2" key="1">
    <citation type="submission" date="2016-07" db="EMBL/GenBank/DDBJ databases">
        <title>Pervasive Adenine N6-methylation of Active Genes in Fungi.</title>
        <authorList>
            <consortium name="DOE Joint Genome Institute"/>
            <person name="Mondo S.J."/>
            <person name="Dannebaum R.O."/>
            <person name="Kuo R.C."/>
            <person name="Labutti K."/>
            <person name="Haridas S."/>
            <person name="Kuo A."/>
            <person name="Salamov A."/>
            <person name="Ahrendt S.R."/>
            <person name="Lipzen A."/>
            <person name="Sullivan W."/>
            <person name="Andreopoulos W.B."/>
            <person name="Clum A."/>
            <person name="Lindquist E."/>
            <person name="Daum C."/>
            <person name="Ramamoorthy G.K."/>
            <person name="Gryganskyi A."/>
            <person name="Culley D."/>
            <person name="Magnuson J.K."/>
            <person name="James T.Y."/>
            <person name="O'Malley M.A."/>
            <person name="Stajich J.E."/>
            <person name="Spatafora J.W."/>
            <person name="Visel A."/>
            <person name="Grigoriev I.V."/>
        </authorList>
    </citation>
    <scope>NUCLEOTIDE SEQUENCE [LARGE SCALE GENOMIC DNA]</scope>
    <source>
        <strain evidence="1 2">NRRL 3116</strain>
    </source>
</reference>
<dbReference type="SUPFAM" id="SSF52047">
    <property type="entry name" value="RNI-like"/>
    <property type="match status" value="1"/>
</dbReference>
<dbReference type="AlphaFoldDB" id="A0A1Y2G9F5"/>
<accession>A0A1Y2G9F5</accession>